<protein>
    <recommendedName>
        <fullName evidence="3">ATP-grasp domain-containing protein</fullName>
    </recommendedName>
</protein>
<feature type="transmembrane region" description="Helical" evidence="1">
    <location>
        <begin position="341"/>
        <end position="360"/>
    </location>
</feature>
<keyword evidence="1" id="KW-0472">Membrane</keyword>
<proteinExistence type="predicted"/>
<keyword evidence="1" id="KW-0812">Transmembrane</keyword>
<dbReference type="AlphaFoldDB" id="A0A6C0CHX4"/>
<feature type="transmembrane region" description="Helical" evidence="1">
    <location>
        <begin position="316"/>
        <end position="335"/>
    </location>
</feature>
<keyword evidence="1" id="KW-1133">Transmembrane helix</keyword>
<evidence type="ECO:0000313" key="2">
    <source>
        <dbReference type="EMBL" id="QHT04198.1"/>
    </source>
</evidence>
<evidence type="ECO:0008006" key="3">
    <source>
        <dbReference type="Google" id="ProtNLM"/>
    </source>
</evidence>
<reference evidence="2" key="1">
    <citation type="journal article" date="2020" name="Nature">
        <title>Giant virus diversity and host interactions through global metagenomics.</title>
        <authorList>
            <person name="Schulz F."/>
            <person name="Roux S."/>
            <person name="Paez-Espino D."/>
            <person name="Jungbluth S."/>
            <person name="Walsh D.A."/>
            <person name="Denef V.J."/>
            <person name="McMahon K.D."/>
            <person name="Konstantinidis K.T."/>
            <person name="Eloe-Fadrosh E.A."/>
            <person name="Kyrpides N.C."/>
            <person name="Woyke T."/>
        </authorList>
    </citation>
    <scope>NUCLEOTIDE SEQUENCE</scope>
    <source>
        <strain evidence="2">GVMAG-M-3300021185-45</strain>
    </source>
</reference>
<accession>A0A6C0CHX4</accession>
<organism evidence="2">
    <name type="scientific">viral metagenome</name>
    <dbReference type="NCBI Taxonomy" id="1070528"/>
    <lineage>
        <taxon>unclassified sequences</taxon>
        <taxon>metagenomes</taxon>
        <taxon>organismal metagenomes</taxon>
    </lineage>
</organism>
<name>A0A6C0CHX4_9ZZZZ</name>
<dbReference type="EMBL" id="MN739424">
    <property type="protein sequence ID" value="QHT04198.1"/>
    <property type="molecule type" value="Genomic_DNA"/>
</dbReference>
<evidence type="ECO:0000256" key="1">
    <source>
        <dbReference type="SAM" id="Phobius"/>
    </source>
</evidence>
<sequence>MASEFERYLKTITKFEHPWCKTMGFFNPYLDPFESFISKQVPDFDYQAFNKYTKHNFVYDKLWVAKSQGLLCGKLSNLKENPNISLPIFIKPRWGHETATSKNCYKIKSWNQLEQYRYIPDMMWSEFIDAKEQMTDYILLNGQIVYQITYIYSDSQNEFIDDWKFISPDNKPIPKITDWVNRHLPDFTGAVNVQYRDDKIIEVGLRLARGGAYILSTKNKYLIENINNVVEKGNWDYNINEKQLYFKPFYSFKVYTSMPVVYIFPQYYLDYIMKKNNCMPFYEYYFEPAGKSGSVVIQFLHKDFEKGMQTKKYLETVYNFAQWFFFSLFILSLYLLSINKYLGILMIIVIGILFNTRFLNPLGVQYSQWKSVKQMLF</sequence>